<name>A0A934SV71_9BURK</name>
<dbReference type="EMBL" id="JAEPBG010000006">
    <property type="protein sequence ID" value="MBK4736189.1"/>
    <property type="molecule type" value="Genomic_DNA"/>
</dbReference>
<evidence type="ECO:0008006" key="3">
    <source>
        <dbReference type="Google" id="ProtNLM"/>
    </source>
</evidence>
<comment type="caution">
    <text evidence="1">The sequence shown here is derived from an EMBL/GenBank/DDBJ whole genome shotgun (WGS) entry which is preliminary data.</text>
</comment>
<reference evidence="1" key="1">
    <citation type="submission" date="2021-01" db="EMBL/GenBank/DDBJ databases">
        <title>Genome sequence of strain Noviherbaspirillum sp. DKR-6.</title>
        <authorList>
            <person name="Chaudhary D.K."/>
        </authorList>
    </citation>
    <scope>NUCLEOTIDE SEQUENCE</scope>
    <source>
        <strain evidence="1">DKR-6</strain>
    </source>
</reference>
<dbReference type="AlphaFoldDB" id="A0A934SV71"/>
<dbReference type="SUPFAM" id="SSF109604">
    <property type="entry name" value="HD-domain/PDEase-like"/>
    <property type="match status" value="1"/>
</dbReference>
<accession>A0A934SV71</accession>
<organism evidence="1 2">
    <name type="scientific">Noviherbaspirillum pedocola</name>
    <dbReference type="NCBI Taxonomy" id="2801341"/>
    <lineage>
        <taxon>Bacteria</taxon>
        <taxon>Pseudomonadati</taxon>
        <taxon>Pseudomonadota</taxon>
        <taxon>Betaproteobacteria</taxon>
        <taxon>Burkholderiales</taxon>
        <taxon>Oxalobacteraceae</taxon>
        <taxon>Noviherbaspirillum</taxon>
    </lineage>
</organism>
<dbReference type="Proteomes" id="UP000622890">
    <property type="component" value="Unassembled WGS sequence"/>
</dbReference>
<proteinExistence type="predicted"/>
<evidence type="ECO:0000313" key="1">
    <source>
        <dbReference type="EMBL" id="MBK4736189.1"/>
    </source>
</evidence>
<protein>
    <recommendedName>
        <fullName evidence="3">Phosphohydrolase</fullName>
    </recommendedName>
</protein>
<dbReference type="RefSeq" id="WP_200593382.1">
    <property type="nucleotide sequence ID" value="NZ_JAEPBG010000006.1"/>
</dbReference>
<evidence type="ECO:0000313" key="2">
    <source>
        <dbReference type="Proteomes" id="UP000622890"/>
    </source>
</evidence>
<sequence>MEIRLCEIGPDQVRVHQPLPWDVFSAKGQLLLHRGFVIISETQLAHLLEKGMYANAQEVAKPKPDLKRQVFDPFLEWEEVSRSFARLTLAFMDDCRHIGAQTAAHVDEVMHLGERIVALAAKKPDVLIFEMTQMDMSHYVVAHHLRVAALCSIMAARLEWSAQDRSNVCRCALTMNIAILKAQASLAAQTQPITAAQRQVLRNHGARSRAVLEAMGVHDADWLCAVEEHHPEDLESGTSSSAIAQLVHHADIYLAKVSARAYRDAKPPQIAARELLQDARLDQSLAGTLIKEIGIYPPGSHVKLANGESAVVVRRGLQAHTPLVCSLVNPDGMPLGEPVPRDTAQGKFAITAVIPKAKVMVSYDRAKLFGLKAPPSA</sequence>
<gene>
    <name evidence="1" type="ORF">JJB74_16320</name>
</gene>
<keyword evidence="2" id="KW-1185">Reference proteome</keyword>
<dbReference type="Gene3D" id="1.10.3210.10">
    <property type="entry name" value="Hypothetical protein af1432"/>
    <property type="match status" value="1"/>
</dbReference>